<keyword evidence="7" id="KW-1185">Reference proteome</keyword>
<keyword evidence="2" id="KW-1133">Transmembrane helix</keyword>
<evidence type="ECO:0000259" key="4">
    <source>
        <dbReference type="Pfam" id="PF10988"/>
    </source>
</evidence>
<keyword evidence="2" id="KW-0812">Transmembrane</keyword>
<keyword evidence="2" id="KW-0472">Membrane</keyword>
<feature type="chain" id="PRO_5033437695" evidence="3">
    <location>
        <begin position="23"/>
        <end position="782"/>
    </location>
</feature>
<dbReference type="EMBL" id="CAADRA010007045">
    <property type="protein sequence ID" value="VFT98840.1"/>
    <property type="molecule type" value="Genomic_DNA"/>
</dbReference>
<proteinExistence type="predicted"/>
<feature type="compositionally biased region" description="Low complexity" evidence="1">
    <location>
        <begin position="143"/>
        <end position="160"/>
    </location>
</feature>
<dbReference type="Pfam" id="PF10988">
    <property type="entry name" value="DUF2807"/>
    <property type="match status" value="1"/>
</dbReference>
<dbReference type="AlphaFoldDB" id="A0A485LPF4"/>
<dbReference type="OrthoDB" id="74343at2759"/>
<dbReference type="InterPro" id="IPR021255">
    <property type="entry name" value="DUF2807"/>
</dbReference>
<evidence type="ECO:0000256" key="1">
    <source>
        <dbReference type="SAM" id="MobiDB-lite"/>
    </source>
</evidence>
<sequence>MMASLFLGALALLAHPAALVDATGSCPGTQYEVSLLGSGTVYCIPDAPCSGNYVPGQPVPRFACPAQGQISVFGKHQIVAPTCCGIIHTDKNVIGCVFQSPQFQCVGPTPAPVPTSSPLPSLVPGAKEVNVNPTVLPSTTLVPSTTMATPRPSTTTLNPTTVVPTTTTVTPVPTTTTTTTVAPPTTTTLVPVVAVPLAGGATTQTPSSEEDPDSAGFVNPLEGSHTPPHATVTPATAVVPVVVVPSITTTMSPEDPDSAGFVNPLVGSPPPASTIAPATVVPVVVATTTLPSVEDPDSAGFVSPLTGSTATPAAEVSVGGGGGSTPSPSPSSEQSTTLVPEKELVPSKGSESKEKATAVGALVVPNITTTTIQVTTPMPTDPPPVYGATKPWTVSDDYNLTSIVINSPGRVFVNNWTSLPQDASTEHLNGLVVISGTSASDFDLLNSTQSSKDMLDLFKVDLGDDDQSLSVTFDRNPADVVDGQVLIQVYVRFPTVTAVTVNGGADSFVESNVLRGDNLTLATGDGNMVATIDQTTATVVDLHATGDGFLQVSAEALTRVTKWKGRVDGDGNLVTFLGNVNMSNLTHVSAGGGNVHMYASNLELKNVTSRVLKSGDITFGSGSGSCAYHAVEVSGAGSVYAGRILCQDAAIKVTYTGRGDTVIQAAQSITTDVRGPGNVLWYNTTPHTYPMYKKHFFETVTLKANITDDKVMEPATHDAKEFHVGQPVGNSWLGDLSALNLDRIILYGCIVFVVVAAVIAGSKWYGIYKSQKQQRGEYQPLQ</sequence>
<reference evidence="5" key="2">
    <citation type="submission" date="2019-06" db="EMBL/GenBank/DDBJ databases">
        <title>Genomics analysis of Aphanomyces spp. identifies a new class of oomycete effector associated with host adaptation.</title>
        <authorList>
            <person name="Gaulin E."/>
        </authorList>
    </citation>
    <scope>NUCLEOTIDE SEQUENCE</scope>
    <source>
        <strain evidence="5">CBS 578.67</strain>
    </source>
</reference>
<keyword evidence="3" id="KW-0732">Signal</keyword>
<dbReference type="Gene3D" id="2.160.20.120">
    <property type="match status" value="1"/>
</dbReference>
<protein>
    <submittedName>
        <fullName evidence="6">Aste57867_22173 protein</fullName>
    </submittedName>
</protein>
<evidence type="ECO:0000313" key="7">
    <source>
        <dbReference type="Proteomes" id="UP000332933"/>
    </source>
</evidence>
<evidence type="ECO:0000313" key="5">
    <source>
        <dbReference type="EMBL" id="KAF0686019.1"/>
    </source>
</evidence>
<feature type="compositionally biased region" description="Basic and acidic residues" evidence="1">
    <location>
        <begin position="340"/>
        <end position="356"/>
    </location>
</feature>
<evidence type="ECO:0000256" key="2">
    <source>
        <dbReference type="SAM" id="Phobius"/>
    </source>
</evidence>
<feature type="region of interest" description="Disordered" evidence="1">
    <location>
        <begin position="137"/>
        <end position="160"/>
    </location>
</feature>
<name>A0A485LPF4_9STRA</name>
<gene>
    <name evidence="6" type="primary">Aste57867_22173</name>
    <name evidence="5" type="ORF">As57867_022104</name>
    <name evidence="6" type="ORF">ASTE57867_22173</name>
</gene>
<feature type="signal peptide" evidence="3">
    <location>
        <begin position="1"/>
        <end position="22"/>
    </location>
</feature>
<feature type="domain" description="Putative auto-transporter adhesin head GIN" evidence="4">
    <location>
        <begin position="459"/>
        <end position="684"/>
    </location>
</feature>
<feature type="region of interest" description="Disordered" evidence="1">
    <location>
        <begin position="312"/>
        <end position="356"/>
    </location>
</feature>
<reference evidence="6 7" key="1">
    <citation type="submission" date="2019-03" db="EMBL/GenBank/DDBJ databases">
        <authorList>
            <person name="Gaulin E."/>
            <person name="Dumas B."/>
        </authorList>
    </citation>
    <scope>NUCLEOTIDE SEQUENCE [LARGE SCALE GENOMIC DNA]</scope>
    <source>
        <strain evidence="6">CBS 568.67</strain>
    </source>
</reference>
<dbReference type="EMBL" id="VJMH01007019">
    <property type="protein sequence ID" value="KAF0686019.1"/>
    <property type="molecule type" value="Genomic_DNA"/>
</dbReference>
<evidence type="ECO:0000256" key="3">
    <source>
        <dbReference type="SAM" id="SignalP"/>
    </source>
</evidence>
<dbReference type="Proteomes" id="UP000332933">
    <property type="component" value="Unassembled WGS sequence"/>
</dbReference>
<feature type="transmembrane region" description="Helical" evidence="2">
    <location>
        <begin position="744"/>
        <end position="765"/>
    </location>
</feature>
<organism evidence="6 7">
    <name type="scientific">Aphanomyces stellatus</name>
    <dbReference type="NCBI Taxonomy" id="120398"/>
    <lineage>
        <taxon>Eukaryota</taxon>
        <taxon>Sar</taxon>
        <taxon>Stramenopiles</taxon>
        <taxon>Oomycota</taxon>
        <taxon>Saprolegniomycetes</taxon>
        <taxon>Saprolegniales</taxon>
        <taxon>Verrucalvaceae</taxon>
        <taxon>Aphanomyces</taxon>
    </lineage>
</organism>
<accession>A0A485LPF4</accession>
<dbReference type="PANTHER" id="PTHR39200">
    <property type="entry name" value="HYPOTHETICAL EXPORTED PROTEIN"/>
    <property type="match status" value="1"/>
</dbReference>
<evidence type="ECO:0000313" key="6">
    <source>
        <dbReference type="EMBL" id="VFT98840.1"/>
    </source>
</evidence>
<dbReference type="PANTHER" id="PTHR39200:SF1">
    <property type="entry name" value="AUTO-TRANSPORTER ADHESIN HEAD GIN DOMAIN-CONTAINING PROTEIN-RELATED"/>
    <property type="match status" value="1"/>
</dbReference>